<dbReference type="Pfam" id="PF00672">
    <property type="entry name" value="HAMP"/>
    <property type="match status" value="1"/>
</dbReference>
<evidence type="ECO:0000259" key="6">
    <source>
        <dbReference type="PROSITE" id="PS50885"/>
    </source>
</evidence>
<organism evidence="7 8">
    <name type="scientific">Rhodovarius crocodyli</name>
    <dbReference type="NCBI Taxonomy" id="1979269"/>
    <lineage>
        <taxon>Bacteria</taxon>
        <taxon>Pseudomonadati</taxon>
        <taxon>Pseudomonadota</taxon>
        <taxon>Alphaproteobacteria</taxon>
        <taxon>Acetobacterales</taxon>
        <taxon>Roseomonadaceae</taxon>
        <taxon>Rhodovarius</taxon>
    </lineage>
</organism>
<dbReference type="GO" id="GO:0016020">
    <property type="term" value="C:membrane"/>
    <property type="evidence" value="ECO:0007669"/>
    <property type="project" value="InterPro"/>
</dbReference>
<dbReference type="InterPro" id="IPR004089">
    <property type="entry name" value="MCPsignal_dom"/>
</dbReference>
<keyword evidence="7" id="KW-0418">Kinase</keyword>
<feature type="domain" description="Methyl-accepting transducer" evidence="5">
    <location>
        <begin position="172"/>
        <end position="415"/>
    </location>
</feature>
<evidence type="ECO:0000259" key="5">
    <source>
        <dbReference type="PROSITE" id="PS50111"/>
    </source>
</evidence>
<name>A0A437M1V4_9PROT</name>
<accession>A0A437M1V4</accession>
<reference evidence="7 8" key="1">
    <citation type="submission" date="2019-01" db="EMBL/GenBank/DDBJ databases">
        <authorList>
            <person name="Chen W.-M."/>
        </authorList>
    </citation>
    <scope>NUCLEOTIDE SEQUENCE [LARGE SCALE GENOMIC DNA]</scope>
    <source>
        <strain evidence="7 8">CCP-6</strain>
    </source>
</reference>
<gene>
    <name evidence="7" type="ORF">EOD42_21795</name>
</gene>
<dbReference type="EMBL" id="SACL01000010">
    <property type="protein sequence ID" value="RVT91668.1"/>
    <property type="molecule type" value="Genomic_DNA"/>
</dbReference>
<dbReference type="Gene3D" id="1.10.287.950">
    <property type="entry name" value="Methyl-accepting chemotaxis protein"/>
    <property type="match status" value="1"/>
</dbReference>
<dbReference type="PROSITE" id="PS50885">
    <property type="entry name" value="HAMP"/>
    <property type="match status" value="1"/>
</dbReference>
<dbReference type="PANTHER" id="PTHR32089:SF112">
    <property type="entry name" value="LYSOZYME-LIKE PROTEIN-RELATED"/>
    <property type="match status" value="1"/>
</dbReference>
<keyword evidence="7" id="KW-0808">Transferase</keyword>
<sequence>MAGLMDSIASGETSQKVPFQDRGDEIGRIAKALETLRQAAARAFGQGQMLEQMAIGVMTANPANDFRIDYMNPESRNLVRQVEHMLPVKADGLMGQSIDVFHKEPERIRALLARPENLPHQTRIRLGDEALDLRISAIRDQKGQYASAMLMWSNVTAQVKLADQFEAEIGSVVQSVAASATQMQQGAATVSEAADISGREADAVAEVSGRAGNDVQAVAASAEELAASVAEITRQVGEGAQVARSAAEEARATDSTVQGLVQAAARIGDVVRLISDIAGQTNLLALNATIEAARAGEAGKGFAVVASEVKSLASQTAKATEEIAAQINSIQGTTDEAATALRNIGATIERMNEVTTAIAGAVEEQGAATREIARSAAQVAEGTGAVVRRIGDVQRAAGATGGAARDMLGAARTLTDQAAILREKADTFLKNVRA</sequence>
<dbReference type="InterPro" id="IPR003660">
    <property type="entry name" value="HAMP_dom"/>
</dbReference>
<evidence type="ECO:0000313" key="8">
    <source>
        <dbReference type="Proteomes" id="UP000282957"/>
    </source>
</evidence>
<dbReference type="Gene3D" id="3.30.450.20">
    <property type="entry name" value="PAS domain"/>
    <property type="match status" value="1"/>
</dbReference>
<dbReference type="PROSITE" id="PS50111">
    <property type="entry name" value="CHEMOTAXIS_TRANSDUC_2"/>
    <property type="match status" value="1"/>
</dbReference>
<dbReference type="SUPFAM" id="SSF58104">
    <property type="entry name" value="Methyl-accepting chemotaxis protein (MCP) signaling domain"/>
    <property type="match status" value="1"/>
</dbReference>
<evidence type="ECO:0000313" key="7">
    <source>
        <dbReference type="EMBL" id="RVT91668.1"/>
    </source>
</evidence>
<comment type="caution">
    <text evidence="7">The sequence shown here is derived from an EMBL/GenBank/DDBJ whole genome shotgun (WGS) entry which is preliminary data.</text>
</comment>
<protein>
    <submittedName>
        <fullName evidence="7">Histidine kinase</fullName>
    </submittedName>
</protein>
<evidence type="ECO:0000256" key="2">
    <source>
        <dbReference type="ARBA" id="ARBA00029447"/>
    </source>
</evidence>
<dbReference type="GO" id="GO:0016301">
    <property type="term" value="F:kinase activity"/>
    <property type="evidence" value="ECO:0007669"/>
    <property type="project" value="UniProtKB-KW"/>
</dbReference>
<feature type="domain" description="HAMP" evidence="6">
    <location>
        <begin position="1"/>
        <end position="45"/>
    </location>
</feature>
<dbReference type="PANTHER" id="PTHR32089">
    <property type="entry name" value="METHYL-ACCEPTING CHEMOTAXIS PROTEIN MCPB"/>
    <property type="match status" value="1"/>
</dbReference>
<keyword evidence="8" id="KW-1185">Reference proteome</keyword>
<dbReference type="Proteomes" id="UP000282957">
    <property type="component" value="Unassembled WGS sequence"/>
</dbReference>
<dbReference type="GO" id="GO:0007165">
    <property type="term" value="P:signal transduction"/>
    <property type="evidence" value="ECO:0007669"/>
    <property type="project" value="UniProtKB-KW"/>
</dbReference>
<keyword evidence="1 3" id="KW-0807">Transducer</keyword>
<evidence type="ECO:0000256" key="3">
    <source>
        <dbReference type="PROSITE-ProRule" id="PRU00284"/>
    </source>
</evidence>
<evidence type="ECO:0000256" key="1">
    <source>
        <dbReference type="ARBA" id="ARBA00023224"/>
    </source>
</evidence>
<feature type="region of interest" description="Disordered" evidence="4">
    <location>
        <begin position="1"/>
        <end position="22"/>
    </location>
</feature>
<dbReference type="AlphaFoldDB" id="A0A437M1V4"/>
<dbReference type="Pfam" id="PF00015">
    <property type="entry name" value="MCPsignal"/>
    <property type="match status" value="1"/>
</dbReference>
<proteinExistence type="inferred from homology"/>
<dbReference type="OrthoDB" id="9797364at2"/>
<dbReference type="Gene3D" id="1.10.8.500">
    <property type="entry name" value="HAMP domain in histidine kinase"/>
    <property type="match status" value="1"/>
</dbReference>
<dbReference type="SMART" id="SM00283">
    <property type="entry name" value="MA"/>
    <property type="match status" value="1"/>
</dbReference>
<evidence type="ECO:0000256" key="4">
    <source>
        <dbReference type="SAM" id="MobiDB-lite"/>
    </source>
</evidence>
<comment type="similarity">
    <text evidence="2">Belongs to the methyl-accepting chemotaxis (MCP) protein family.</text>
</comment>